<gene>
    <name evidence="7" type="ORF">A3O14_01130</name>
</gene>
<reference evidence="8" key="1">
    <citation type="submission" date="2016-03" db="EMBL/GenBank/DDBJ databases">
        <authorList>
            <person name="Johnson T.J."/>
            <person name="Youmans B."/>
            <person name="Case K."/>
            <person name="Noll S."/>
        </authorList>
    </citation>
    <scope>NUCLEOTIDE SEQUENCE [LARGE SCALE GENOMIC DNA]</scope>
    <source>
        <strain evidence="8">UMNLAv8</strain>
    </source>
</reference>
<protein>
    <submittedName>
        <fullName evidence="7">PTS sugar transporter subunit IIB</fullName>
    </submittedName>
</protein>
<dbReference type="AlphaFoldDB" id="A0A179C1E7"/>
<proteinExistence type="predicted"/>
<keyword evidence="5" id="KW-0598">Phosphotransferase system</keyword>
<keyword evidence="2" id="KW-0597">Phosphoprotein</keyword>
<evidence type="ECO:0000256" key="3">
    <source>
        <dbReference type="ARBA" id="ARBA00022597"/>
    </source>
</evidence>
<evidence type="ECO:0000313" key="7">
    <source>
        <dbReference type="EMBL" id="OAQ05977.1"/>
    </source>
</evidence>
<evidence type="ECO:0000256" key="4">
    <source>
        <dbReference type="ARBA" id="ARBA00022679"/>
    </source>
</evidence>
<accession>A0A179C1E7</accession>
<dbReference type="Gene3D" id="3.40.50.2300">
    <property type="match status" value="1"/>
</dbReference>
<sequence>MAKYTIMLNCSAGMSTSLLVTKMQAAAKEKGIDADIFATAASDARAQLDSKTIDCVLLGPQVSYMQDDFKGMLEGRKNSLGNDIPLAVIDMQAYGMMDGEKVLNQAISLIEG</sequence>
<dbReference type="InterPro" id="IPR036095">
    <property type="entry name" value="PTS_EIIB-like_sf"/>
</dbReference>
<dbReference type="GO" id="GO:0016301">
    <property type="term" value="F:kinase activity"/>
    <property type="evidence" value="ECO:0007669"/>
    <property type="project" value="UniProtKB-KW"/>
</dbReference>
<dbReference type="Pfam" id="PF02302">
    <property type="entry name" value="PTS_IIB"/>
    <property type="match status" value="1"/>
</dbReference>
<dbReference type="Proteomes" id="UP000078520">
    <property type="component" value="Unassembled WGS sequence"/>
</dbReference>
<dbReference type="GO" id="GO:0009401">
    <property type="term" value="P:phosphoenolpyruvate-dependent sugar phosphotransferase system"/>
    <property type="evidence" value="ECO:0007669"/>
    <property type="project" value="UniProtKB-KW"/>
</dbReference>
<evidence type="ECO:0000256" key="2">
    <source>
        <dbReference type="ARBA" id="ARBA00022553"/>
    </source>
</evidence>
<dbReference type="PROSITE" id="PS51100">
    <property type="entry name" value="PTS_EIIB_TYPE_3"/>
    <property type="match status" value="1"/>
</dbReference>
<comment type="caution">
    <text evidence="7">The sequence shown here is derived from an EMBL/GenBank/DDBJ whole genome shotgun (WGS) entry which is preliminary data.</text>
</comment>
<name>A0A179C1E7_9LACO</name>
<dbReference type="SUPFAM" id="SSF52794">
    <property type="entry name" value="PTS system IIB component-like"/>
    <property type="match status" value="1"/>
</dbReference>
<keyword evidence="1" id="KW-0813">Transport</keyword>
<dbReference type="InterPro" id="IPR013012">
    <property type="entry name" value="PTS_EIIB_3"/>
</dbReference>
<evidence type="ECO:0000256" key="1">
    <source>
        <dbReference type="ARBA" id="ARBA00022448"/>
    </source>
</evidence>
<dbReference type="InterPro" id="IPR051819">
    <property type="entry name" value="PTS_sugar-specific_EIIB"/>
</dbReference>
<keyword evidence="6" id="KW-0418">Kinase</keyword>
<evidence type="ECO:0000256" key="6">
    <source>
        <dbReference type="ARBA" id="ARBA00022777"/>
    </source>
</evidence>
<dbReference type="InterPro" id="IPR003501">
    <property type="entry name" value="PTS_EIIB_2/3"/>
</dbReference>
<dbReference type="GO" id="GO:0008982">
    <property type="term" value="F:protein-N(PI)-phosphohistidine-sugar phosphotransferase activity"/>
    <property type="evidence" value="ECO:0007669"/>
    <property type="project" value="InterPro"/>
</dbReference>
<dbReference type="RefSeq" id="WP_064207572.1">
    <property type="nucleotide sequence ID" value="NZ_CANCWS010000002.1"/>
</dbReference>
<evidence type="ECO:0000256" key="5">
    <source>
        <dbReference type="ARBA" id="ARBA00022683"/>
    </source>
</evidence>
<dbReference type="CDD" id="cd05564">
    <property type="entry name" value="PTS_IIB_chitobiose_lichenan"/>
    <property type="match status" value="1"/>
</dbReference>
<dbReference type="EMBL" id="LVKI01000061">
    <property type="protein sequence ID" value="OAQ05977.1"/>
    <property type="molecule type" value="Genomic_DNA"/>
</dbReference>
<evidence type="ECO:0000313" key="8">
    <source>
        <dbReference type="Proteomes" id="UP000078520"/>
    </source>
</evidence>
<organism evidence="7 8">
    <name type="scientific">Ligilactobacillus aviarius</name>
    <dbReference type="NCBI Taxonomy" id="1606"/>
    <lineage>
        <taxon>Bacteria</taxon>
        <taxon>Bacillati</taxon>
        <taxon>Bacillota</taxon>
        <taxon>Bacilli</taxon>
        <taxon>Lactobacillales</taxon>
        <taxon>Lactobacillaceae</taxon>
        <taxon>Ligilactobacillus</taxon>
    </lineage>
</organism>
<dbReference type="PANTHER" id="PTHR34581:SF2">
    <property type="entry name" value="PTS SYSTEM N,N'-DIACETYLCHITOBIOSE-SPECIFIC EIIB COMPONENT"/>
    <property type="match status" value="1"/>
</dbReference>
<dbReference type="OrthoDB" id="9808134at2"/>
<keyword evidence="4" id="KW-0808">Transferase</keyword>
<keyword evidence="3 7" id="KW-0762">Sugar transport</keyword>
<dbReference type="PANTHER" id="PTHR34581">
    <property type="entry name" value="PTS SYSTEM N,N'-DIACETYLCHITOBIOSE-SPECIFIC EIIB COMPONENT"/>
    <property type="match status" value="1"/>
</dbReference>